<evidence type="ECO:0000256" key="4">
    <source>
        <dbReference type="ARBA" id="ARBA00023157"/>
    </source>
</evidence>
<dbReference type="Gene3D" id="2.40.10.10">
    <property type="entry name" value="Trypsin-like serine proteases"/>
    <property type="match status" value="1"/>
</dbReference>
<evidence type="ECO:0000256" key="3">
    <source>
        <dbReference type="ARBA" id="ARBA00022825"/>
    </source>
</evidence>
<dbReference type="InterPro" id="IPR009003">
    <property type="entry name" value="Peptidase_S1_PA"/>
</dbReference>
<dbReference type="PROSITE" id="PS00134">
    <property type="entry name" value="TRYPSIN_HIS"/>
    <property type="match status" value="1"/>
</dbReference>
<protein>
    <recommendedName>
        <fullName evidence="6">Peptidase S1 domain-containing protein</fullName>
    </recommendedName>
</protein>
<dbReference type="InterPro" id="IPR001314">
    <property type="entry name" value="Peptidase_S1A"/>
</dbReference>
<dbReference type="EMBL" id="FN655197">
    <property type="protein sequence ID" value="CBY38366.1"/>
    <property type="molecule type" value="Genomic_DNA"/>
</dbReference>
<evidence type="ECO:0000256" key="2">
    <source>
        <dbReference type="ARBA" id="ARBA00022801"/>
    </source>
</evidence>
<dbReference type="Proteomes" id="UP000011014">
    <property type="component" value="Unassembled WGS sequence"/>
</dbReference>
<dbReference type="PANTHER" id="PTHR24264">
    <property type="entry name" value="TRYPSIN-RELATED"/>
    <property type="match status" value="1"/>
</dbReference>
<dbReference type="InterPro" id="IPR050127">
    <property type="entry name" value="Serine_Proteases_S1"/>
</dbReference>
<accession>E4YSC7</accession>
<dbReference type="PROSITE" id="PS00135">
    <property type="entry name" value="TRYPSIN_SER"/>
    <property type="match status" value="1"/>
</dbReference>
<dbReference type="InterPro" id="IPR001254">
    <property type="entry name" value="Trypsin_dom"/>
</dbReference>
<feature type="domain" description="Peptidase S1" evidence="6">
    <location>
        <begin position="296"/>
        <end position="569"/>
    </location>
</feature>
<organism evidence="7">
    <name type="scientific">Oikopleura dioica</name>
    <name type="common">Tunicate</name>
    <dbReference type="NCBI Taxonomy" id="34765"/>
    <lineage>
        <taxon>Eukaryota</taxon>
        <taxon>Metazoa</taxon>
        <taxon>Chordata</taxon>
        <taxon>Tunicata</taxon>
        <taxon>Appendicularia</taxon>
        <taxon>Copelata</taxon>
        <taxon>Oikopleuridae</taxon>
        <taxon>Oikopleura</taxon>
    </lineage>
</organism>
<proteinExistence type="predicted"/>
<dbReference type="AlphaFoldDB" id="E4YSC7"/>
<gene>
    <name evidence="7" type="ORF">GSOID_T00032301001</name>
</gene>
<dbReference type="PRINTS" id="PR00722">
    <property type="entry name" value="CHYMOTRYPSIN"/>
</dbReference>
<dbReference type="GO" id="GO:0006508">
    <property type="term" value="P:proteolysis"/>
    <property type="evidence" value="ECO:0007669"/>
    <property type="project" value="UniProtKB-KW"/>
</dbReference>
<reference evidence="7" key="1">
    <citation type="journal article" date="2010" name="Science">
        <title>Plasticity of animal genome architecture unmasked by rapid evolution of a pelagic tunicate.</title>
        <authorList>
            <person name="Denoeud F."/>
            <person name="Henriet S."/>
            <person name="Mungpakdee S."/>
            <person name="Aury J.M."/>
            <person name="Da Silva C."/>
            <person name="Brinkmann H."/>
            <person name="Mikhaleva J."/>
            <person name="Olsen L.C."/>
            <person name="Jubin C."/>
            <person name="Canestro C."/>
            <person name="Bouquet J.M."/>
            <person name="Danks G."/>
            <person name="Poulain J."/>
            <person name="Campsteijn C."/>
            <person name="Adamski M."/>
            <person name="Cross I."/>
            <person name="Yadetie F."/>
            <person name="Muffato M."/>
            <person name="Louis A."/>
            <person name="Butcher S."/>
            <person name="Tsagkogeorga G."/>
            <person name="Konrad A."/>
            <person name="Singh S."/>
            <person name="Jensen M.F."/>
            <person name="Cong E.H."/>
            <person name="Eikeseth-Otteraa H."/>
            <person name="Noel B."/>
            <person name="Anthouard V."/>
            <person name="Porcel B.M."/>
            <person name="Kachouri-Lafond R."/>
            <person name="Nishino A."/>
            <person name="Ugolini M."/>
            <person name="Chourrout P."/>
            <person name="Nishida H."/>
            <person name="Aasland R."/>
            <person name="Huzurbazar S."/>
            <person name="Westhof E."/>
            <person name="Delsuc F."/>
            <person name="Lehrach H."/>
            <person name="Reinhardt R."/>
            <person name="Weissenbach J."/>
            <person name="Roy S.W."/>
            <person name="Artiguenave F."/>
            <person name="Postlethwait J.H."/>
            <person name="Manak J.R."/>
            <person name="Thompson E.M."/>
            <person name="Jaillon O."/>
            <person name="Du Pasquier L."/>
            <person name="Boudinot P."/>
            <person name="Liberles D.A."/>
            <person name="Volff J.N."/>
            <person name="Philippe H."/>
            <person name="Lenhard B."/>
            <person name="Roest Crollius H."/>
            <person name="Wincker P."/>
            <person name="Chourrout D."/>
        </authorList>
    </citation>
    <scope>NUCLEOTIDE SEQUENCE [LARGE SCALE GENOMIC DNA]</scope>
</reference>
<keyword evidence="2 5" id="KW-0378">Hydrolase</keyword>
<dbReference type="InterPro" id="IPR033116">
    <property type="entry name" value="TRYPSIN_SER"/>
</dbReference>
<dbReference type="SMART" id="SM00020">
    <property type="entry name" value="Tryp_SPc"/>
    <property type="match status" value="1"/>
</dbReference>
<evidence type="ECO:0000313" key="7">
    <source>
        <dbReference type="EMBL" id="CBY38366.1"/>
    </source>
</evidence>
<keyword evidence="3 5" id="KW-0720">Serine protease</keyword>
<dbReference type="PROSITE" id="PS50240">
    <property type="entry name" value="TRYPSIN_DOM"/>
    <property type="match status" value="1"/>
</dbReference>
<name>E4YSC7_OIKDI</name>
<evidence type="ECO:0000256" key="5">
    <source>
        <dbReference type="RuleBase" id="RU363034"/>
    </source>
</evidence>
<evidence type="ECO:0000256" key="1">
    <source>
        <dbReference type="ARBA" id="ARBA00022670"/>
    </source>
</evidence>
<dbReference type="PANTHER" id="PTHR24264:SF69">
    <property type="entry name" value="TRYPSIN-3"/>
    <property type="match status" value="1"/>
</dbReference>
<dbReference type="GO" id="GO:0005615">
    <property type="term" value="C:extracellular space"/>
    <property type="evidence" value="ECO:0007669"/>
    <property type="project" value="TreeGrafter"/>
</dbReference>
<dbReference type="Pfam" id="PF00089">
    <property type="entry name" value="Trypsin"/>
    <property type="match status" value="1"/>
</dbReference>
<keyword evidence="1 5" id="KW-0645">Protease</keyword>
<dbReference type="CDD" id="cd00190">
    <property type="entry name" value="Tryp_SPc"/>
    <property type="match status" value="1"/>
</dbReference>
<dbReference type="InterPro" id="IPR018114">
    <property type="entry name" value="TRYPSIN_HIS"/>
</dbReference>
<dbReference type="InterPro" id="IPR043504">
    <property type="entry name" value="Peptidase_S1_PA_chymotrypsin"/>
</dbReference>
<evidence type="ECO:0000259" key="6">
    <source>
        <dbReference type="PROSITE" id="PS50240"/>
    </source>
</evidence>
<dbReference type="SUPFAM" id="SSF50494">
    <property type="entry name" value="Trypsin-like serine proteases"/>
    <property type="match status" value="1"/>
</dbReference>
<keyword evidence="4" id="KW-1015">Disulfide bond</keyword>
<dbReference type="GO" id="GO:0004252">
    <property type="term" value="F:serine-type endopeptidase activity"/>
    <property type="evidence" value="ECO:0007669"/>
    <property type="project" value="InterPro"/>
</dbReference>
<sequence>MKLLRSLTVAGVYAGWPDKFENIKDDDETKASTLADACRDEMNASQDRFSIENGFWGSCTGFDSEVSQMKCKAKCDSGTLNTSKGKAEIRVKCKNPPQVTTKFFDEDDELKCEAQPDECADEIAELDIISGSLVLTSSGNNGNKYNLICEDGANAGKVKCKNGVFSSKLNNFETACDVVNCDASDAYDEFPIGVGTWNCKAKNGKLTCKGSCGISPRRDQIRFQAKCDPTRGWFIHKPQFADDFCTPEETTVPPVTFPTPEGFEPIVDTIQSGLNLCSAAQNFPGSSSRNVESSKIVGGIDADNNAWPFIVRLKINNLYICGGVVVHNHWVLTAAHCCQDSANEIKAGLKIRTIAKNCEAKRIRNLEKNSKKNFPTFGDRLKNSVDSNEYILDAAAWIRHPLWGDSSDGTGGNQDWCMVKFNEDIIASDPDDLVGIPCLPDANPIPAQHGKACWLAGWGRNEEGQLQNILQSTGINVLSQEYCIEKGNKDFLELDDICAAVPDMDGDGDIDGGKDSCAGDSGGPLICPIDGKAMLIGIVSRAVGCALEGYPGLNASTYVAREWMARIIRNNS</sequence>